<proteinExistence type="predicted"/>
<dbReference type="NCBIfam" id="NF002460">
    <property type="entry name" value="PRK01658.1"/>
    <property type="match status" value="1"/>
</dbReference>
<evidence type="ECO:0000256" key="5">
    <source>
        <dbReference type="ARBA" id="ARBA00023136"/>
    </source>
</evidence>
<feature type="transmembrane region" description="Helical" evidence="6">
    <location>
        <begin position="30"/>
        <end position="50"/>
    </location>
</feature>
<name>A0A1I1TP85_9BACI</name>
<keyword evidence="3 6" id="KW-0812">Transmembrane</keyword>
<comment type="subcellular location">
    <subcellularLocation>
        <location evidence="1">Cell membrane</location>
        <topology evidence="1">Multi-pass membrane protein</topology>
    </subcellularLocation>
</comment>
<organism evidence="7 8">
    <name type="scientific">Lentibacillus persicus</name>
    <dbReference type="NCBI Taxonomy" id="640948"/>
    <lineage>
        <taxon>Bacteria</taxon>
        <taxon>Bacillati</taxon>
        <taxon>Bacillota</taxon>
        <taxon>Bacilli</taxon>
        <taxon>Bacillales</taxon>
        <taxon>Bacillaceae</taxon>
        <taxon>Lentibacillus</taxon>
    </lineage>
</organism>
<feature type="transmembrane region" description="Helical" evidence="6">
    <location>
        <begin position="90"/>
        <end position="115"/>
    </location>
</feature>
<protein>
    <submittedName>
        <fullName evidence="7">Holin-like protein</fullName>
    </submittedName>
</protein>
<keyword evidence="2" id="KW-1003">Cell membrane</keyword>
<gene>
    <name evidence="7" type="ORF">SAMN05216238_102375</name>
</gene>
<evidence type="ECO:0000256" key="2">
    <source>
        <dbReference type="ARBA" id="ARBA00022475"/>
    </source>
</evidence>
<evidence type="ECO:0000313" key="7">
    <source>
        <dbReference type="EMBL" id="SFD60324.1"/>
    </source>
</evidence>
<dbReference type="PANTHER" id="PTHR33931:SF2">
    <property type="entry name" value="HOLIN-LIKE PROTEIN CIDA"/>
    <property type="match status" value="1"/>
</dbReference>
<dbReference type="EMBL" id="FOMR01000002">
    <property type="protein sequence ID" value="SFD60324.1"/>
    <property type="molecule type" value="Genomic_DNA"/>
</dbReference>
<dbReference type="GO" id="GO:0005886">
    <property type="term" value="C:plasma membrane"/>
    <property type="evidence" value="ECO:0007669"/>
    <property type="project" value="UniProtKB-SubCell"/>
</dbReference>
<evidence type="ECO:0000256" key="4">
    <source>
        <dbReference type="ARBA" id="ARBA00022989"/>
    </source>
</evidence>
<evidence type="ECO:0000256" key="1">
    <source>
        <dbReference type="ARBA" id="ARBA00004651"/>
    </source>
</evidence>
<dbReference type="Proteomes" id="UP000199474">
    <property type="component" value="Unassembled WGS sequence"/>
</dbReference>
<evidence type="ECO:0000256" key="3">
    <source>
        <dbReference type="ARBA" id="ARBA00022692"/>
    </source>
</evidence>
<evidence type="ECO:0000256" key="6">
    <source>
        <dbReference type="SAM" id="Phobius"/>
    </source>
</evidence>
<dbReference type="InterPro" id="IPR005538">
    <property type="entry name" value="LrgA/CidA"/>
</dbReference>
<dbReference type="Pfam" id="PF03788">
    <property type="entry name" value="LrgA"/>
    <property type="match status" value="1"/>
</dbReference>
<feature type="transmembrane region" description="Helical" evidence="6">
    <location>
        <begin position="7"/>
        <end position="24"/>
    </location>
</feature>
<dbReference type="PANTHER" id="PTHR33931">
    <property type="entry name" value="HOLIN-LIKE PROTEIN CIDA-RELATED"/>
    <property type="match status" value="1"/>
</dbReference>
<accession>A0A1I1TP85</accession>
<keyword evidence="5 6" id="KW-0472">Membrane</keyword>
<keyword evidence="4 6" id="KW-1133">Transmembrane helix</keyword>
<keyword evidence="8" id="KW-1185">Reference proteome</keyword>
<dbReference type="RefSeq" id="WP_090081793.1">
    <property type="nucleotide sequence ID" value="NZ_FOMR01000002.1"/>
</dbReference>
<evidence type="ECO:0000313" key="8">
    <source>
        <dbReference type="Proteomes" id="UP000199474"/>
    </source>
</evidence>
<dbReference type="OrthoDB" id="3176438at2"/>
<sequence length="125" mass="14045">MENAMKIALHIGVLYVLYLTGAWIQETFDLFIPGSIIGLVLLFIFLMTGVMNASWIVDGARFFIKHLALFFIPATVGIINYLNLFSGKGLLLVVIGLLSTLMVMVSAGHVSQLLIKQKERRRRYE</sequence>
<feature type="transmembrane region" description="Helical" evidence="6">
    <location>
        <begin position="62"/>
        <end position="84"/>
    </location>
</feature>
<reference evidence="8" key="1">
    <citation type="submission" date="2016-10" db="EMBL/GenBank/DDBJ databases">
        <authorList>
            <person name="Varghese N."/>
            <person name="Submissions S."/>
        </authorList>
    </citation>
    <scope>NUCLEOTIDE SEQUENCE [LARGE SCALE GENOMIC DNA]</scope>
    <source>
        <strain evidence="8">DSM 22530</strain>
    </source>
</reference>
<dbReference type="STRING" id="640948.SAMN05216238_102375"/>
<dbReference type="AlphaFoldDB" id="A0A1I1TP85"/>